<dbReference type="RefSeq" id="WP_162423603.1">
    <property type="nucleotide sequence ID" value="NZ_WVIE01000013.1"/>
</dbReference>
<sequence>MTPSPQPDHRPQSSSNKRLWLMLLGRLGVPLIVGLLAIAGSALFYGWHFVREKLAPLVEVSLSKSLDRPVHLGKVEAVSLERLRFGKSEVPATERDRDRATIESVTVGFNLWQVLLTRKLDLDVTLSNPHLYLDQDQDGAWIKTQISAQEETGTVTTELKTIRFENAQLELDPFPKSGAKRASVSFNTVNGEAKIFDRSRRVAYDLDGAFATGGKFALEGEMLNDNGLNFNFNARGQNLLVSDIDRLIKLPIALTQGRASGNVNVILRPNLRPVAKGTAEFKDATVQVPQLPQTLTKTTGKLQINDTLITLERTAGVLGKMPFIATGKIDTEKGFDLAATARTLAIADVLETFNVELPVVASGAVNAEVKLTGALEQPIVSGNVRSATPITVDRVAFNQAIADFRLDTKTLNLAISNLRATPTIGGQVTADGNLNLSLPRAIALTVRGENLPGDAIARLYDVAPSMRVGRVNTQAQLGGTVDNLQTIAQWQAPEATYPGTGEIMLANGNATLRNTVLQVAGGTVTASGQTFGQRWEATAQAVNLRANQFAPAVAGRVSGDFKLAGELSSFDLADIQATGQARLTEGIGGINATITANQGRWQADTQLAGMGLSQFSPDLRGQLSGTLTLTGSVNSFSPADVRADGRVRLSEGISLITDPIAAQIAWDGRKVNVLQATAPGFSANGTIATRPDRSFAITALDLNLQTTGYALTNLPIPRPPVTQLAGQVDLTGRLTGTPAAPTVVGATTVRGLSLNGIAFDPVLRGNLRLNPQGFNVQVAGTQDRIALALDPAYQPISLDVQRGTATIAGRTLTQPAAGGANRLFAVNIQQLDLAGFTIPGVEAPTPGGFGGQLSGNITIDLNRLSVIDGQLAVNNPRIGAFWGERFTTQFVNRNNVFQFDETIVRKGNSQYAIIGNLDLRSFGTSQDEPPPQFEGQVTIAQGRLEDVLQTLQIFQISDLSRGLQSPTYGSAALLDTAAVGAPNRPLADQIKRFAEINALLSQRATQRRDQTLPELTDIRGEFNGVIDFSASLRGIKAEFDLTGQQVAWRPYPSFTEVVNGQVQRNPNRVLTAEQAIAKGTLENGMITLSPLHLQSGEAAITLRGQFGGEQQSGQLAIANLPIDEIDQFYPLPVNISGKLNASAFIQGRQDNPFALGEINLTDGFINGTQVQSATGNFNYTNARLSLSSTIAISEAEPIGIEGSIPYRLPFATRFPDSDQIDLKLDVKNEGLAFLNLLTPQVAWQGGQGDVQLQVTGRVFQPIATGTATFSNATIGAQALPDPLTNVTGSIKFERDRIQIDTFTGQYSQGQVSAQGVLPIFGTLDPADPDAANLLRVSLDRLAINLKGLYRGAVNGNVAVEGTAFAPQLGGEVRLTDGQVLIPDTTVAPTASAPTPTSTASLQQPLEFNNLTLVLSDRVRVTSAPVINFLARGELRVNGTLSQPEPEGTIRLGAGQVNLFTTQFVSARGYPQTATFTRSRGLDPLLDLRLIASVPEVTRNRAPTASNPAETRDDSLLATSLGSLQTIRIQAKASGSASQLFENLELTSSPSRSQNEIIALVGGGFVNTLGRGDSTLGIANLAGSALLTNIQGFIGNAIGLSEFRLFPTLQSSDRRRESTLGLAAEVGIDLTGNLSASALRILTSDQPTQFGVRYRINEGLLFRGSTDFSGDNRAIFEYETRF</sequence>
<keyword evidence="8" id="KW-1185">Reference proteome</keyword>
<evidence type="ECO:0000256" key="3">
    <source>
        <dbReference type="ARBA" id="ARBA00022989"/>
    </source>
</evidence>
<evidence type="ECO:0000256" key="2">
    <source>
        <dbReference type="ARBA" id="ARBA00022692"/>
    </source>
</evidence>
<evidence type="ECO:0000313" key="8">
    <source>
        <dbReference type="Proteomes" id="UP000646053"/>
    </source>
</evidence>
<dbReference type="InterPro" id="IPR007452">
    <property type="entry name" value="TamB_C"/>
</dbReference>
<name>A0A8J7Z0W9_9CYAN</name>
<dbReference type="Proteomes" id="UP000646053">
    <property type="component" value="Unassembled WGS sequence"/>
</dbReference>
<dbReference type="Pfam" id="PF04357">
    <property type="entry name" value="TamB"/>
    <property type="match status" value="1"/>
</dbReference>
<evidence type="ECO:0000259" key="6">
    <source>
        <dbReference type="Pfam" id="PF04357"/>
    </source>
</evidence>
<feature type="transmembrane region" description="Helical" evidence="5">
    <location>
        <begin position="20"/>
        <end position="47"/>
    </location>
</feature>
<organism evidence="7 8">
    <name type="scientific">Myxacorys almedinensis A</name>
    <dbReference type="NCBI Taxonomy" id="2690445"/>
    <lineage>
        <taxon>Bacteria</taxon>
        <taxon>Bacillati</taxon>
        <taxon>Cyanobacteriota</taxon>
        <taxon>Cyanophyceae</taxon>
        <taxon>Leptolyngbyales</taxon>
        <taxon>Leptolyngbyaceae</taxon>
        <taxon>Myxacorys</taxon>
        <taxon>Myxacorys almedinensis</taxon>
    </lineage>
</organism>
<evidence type="ECO:0000313" key="7">
    <source>
        <dbReference type="EMBL" id="NDJ18074.1"/>
    </source>
</evidence>
<proteinExistence type="predicted"/>
<evidence type="ECO:0000256" key="4">
    <source>
        <dbReference type="ARBA" id="ARBA00023136"/>
    </source>
</evidence>
<dbReference type="PANTHER" id="PTHR34457">
    <property type="entry name" value="EMBRYO DEFECTIVE 2410"/>
    <property type="match status" value="1"/>
</dbReference>
<accession>A0A8J7Z0W9</accession>
<evidence type="ECO:0000256" key="5">
    <source>
        <dbReference type="SAM" id="Phobius"/>
    </source>
</evidence>
<dbReference type="GO" id="GO:0005886">
    <property type="term" value="C:plasma membrane"/>
    <property type="evidence" value="ECO:0007669"/>
    <property type="project" value="InterPro"/>
</dbReference>
<keyword evidence="4 5" id="KW-0472">Membrane</keyword>
<dbReference type="GO" id="GO:0009306">
    <property type="term" value="P:protein secretion"/>
    <property type="evidence" value="ECO:0007669"/>
    <property type="project" value="InterPro"/>
</dbReference>
<dbReference type="EMBL" id="WVIE01000013">
    <property type="protein sequence ID" value="NDJ18074.1"/>
    <property type="molecule type" value="Genomic_DNA"/>
</dbReference>
<keyword evidence="3 5" id="KW-1133">Transmembrane helix</keyword>
<dbReference type="PANTHER" id="PTHR34457:SF3">
    <property type="entry name" value="PROTEIN TIC236, CHLOROPLASTIC"/>
    <property type="match status" value="1"/>
</dbReference>
<reference evidence="7" key="1">
    <citation type="submission" date="2019-12" db="EMBL/GenBank/DDBJ databases">
        <title>High-Quality draft genome sequences of three cyanobacteria isolated from the limestone walls of the Old Cathedral of Coimbra.</title>
        <authorList>
            <person name="Tiago I."/>
            <person name="Soares F."/>
            <person name="Portugal A."/>
        </authorList>
    </citation>
    <scope>NUCLEOTIDE SEQUENCE</scope>
    <source>
        <strain evidence="7">A</strain>
    </source>
</reference>
<dbReference type="InterPro" id="IPR053022">
    <property type="entry name" value="Chloroplast_translocon_comp"/>
</dbReference>
<keyword evidence="2 5" id="KW-0812">Transmembrane</keyword>
<evidence type="ECO:0000256" key="1">
    <source>
        <dbReference type="ARBA" id="ARBA00004167"/>
    </source>
</evidence>
<comment type="caution">
    <text evidence="7">The sequence shown here is derived from an EMBL/GenBank/DDBJ whole genome shotgun (WGS) entry which is preliminary data.</text>
</comment>
<gene>
    <name evidence="7" type="ORF">GS601_12375</name>
</gene>
<protein>
    <recommendedName>
        <fullName evidence="6">Translocation and assembly module TamB C-terminal domain-containing protein</fullName>
    </recommendedName>
</protein>
<feature type="domain" description="Translocation and assembly module TamB C-terminal" evidence="6">
    <location>
        <begin position="1301"/>
        <end position="1681"/>
    </location>
</feature>
<comment type="subcellular location">
    <subcellularLocation>
        <location evidence="1">Membrane</location>
        <topology evidence="1">Single-pass membrane protein</topology>
    </subcellularLocation>
</comment>